<reference evidence="9 10" key="1">
    <citation type="submission" date="2022-06" db="EMBL/GenBank/DDBJ databases">
        <title>Mesorhizobium sp. strain RP14 Genome sequencing and assembly.</title>
        <authorList>
            <person name="Kim I."/>
        </authorList>
    </citation>
    <scope>NUCLEOTIDE SEQUENCE [LARGE SCALE GENOMIC DNA]</scope>
    <source>
        <strain evidence="10">RP14(2022)</strain>
    </source>
</reference>
<feature type="compositionally biased region" description="Basic and acidic residues" evidence="7">
    <location>
        <begin position="310"/>
        <end position="320"/>
    </location>
</feature>
<keyword evidence="4 6" id="KW-0413">Isomerase</keyword>
<feature type="compositionally biased region" description="Basic and acidic residues" evidence="7">
    <location>
        <begin position="399"/>
        <end position="441"/>
    </location>
</feature>
<proteinExistence type="inferred from homology"/>
<evidence type="ECO:0000256" key="5">
    <source>
        <dbReference type="PROSITE-ProRule" id="PRU00182"/>
    </source>
</evidence>
<comment type="catalytic activity">
    <reaction evidence="1">
        <text>a uridine in RNA = a pseudouridine in RNA</text>
        <dbReference type="Rhea" id="RHEA:48348"/>
        <dbReference type="Rhea" id="RHEA-COMP:12068"/>
        <dbReference type="Rhea" id="RHEA-COMP:12069"/>
        <dbReference type="ChEBI" id="CHEBI:65314"/>
        <dbReference type="ChEBI" id="CHEBI:65315"/>
    </reaction>
</comment>
<dbReference type="PANTHER" id="PTHR47683">
    <property type="entry name" value="PSEUDOURIDINE SYNTHASE FAMILY PROTEIN-RELATED"/>
    <property type="match status" value="1"/>
</dbReference>
<dbReference type="RefSeq" id="WP_252815270.1">
    <property type="nucleotide sequence ID" value="NZ_JAMXQS010000001.1"/>
</dbReference>
<comment type="caution">
    <text evidence="9">The sequence shown here is derived from an EMBL/GenBank/DDBJ whole genome shotgun (WGS) entry which is preliminary data.</text>
</comment>
<evidence type="ECO:0000256" key="6">
    <source>
        <dbReference type="RuleBase" id="RU003887"/>
    </source>
</evidence>
<dbReference type="Gene3D" id="3.10.290.10">
    <property type="entry name" value="RNA-binding S4 domain"/>
    <property type="match status" value="1"/>
</dbReference>
<feature type="compositionally biased region" description="Basic and acidic residues" evidence="7">
    <location>
        <begin position="331"/>
        <end position="385"/>
    </location>
</feature>
<dbReference type="SMART" id="SM00363">
    <property type="entry name" value="S4"/>
    <property type="match status" value="1"/>
</dbReference>
<dbReference type="PROSITE" id="PS01149">
    <property type="entry name" value="PSI_RSU"/>
    <property type="match status" value="1"/>
</dbReference>
<keyword evidence="3 5" id="KW-0694">RNA-binding</keyword>
<dbReference type="InterPro" id="IPR020094">
    <property type="entry name" value="TruA/RsuA/RluB/E/F_N"/>
</dbReference>
<gene>
    <name evidence="9" type="ORF">NGM99_01470</name>
</gene>
<dbReference type="InterPro" id="IPR050343">
    <property type="entry name" value="RsuA_PseudoU_synthase"/>
</dbReference>
<accession>A0ABT1C118</accession>
<feature type="compositionally biased region" description="Polar residues" evidence="7">
    <location>
        <begin position="296"/>
        <end position="309"/>
    </location>
</feature>
<dbReference type="InterPro" id="IPR000748">
    <property type="entry name" value="PsdUridine_synth_RsuA/RluB/E/F"/>
</dbReference>
<evidence type="ECO:0000256" key="3">
    <source>
        <dbReference type="ARBA" id="ARBA00022884"/>
    </source>
</evidence>
<dbReference type="Pfam" id="PF00849">
    <property type="entry name" value="PseudoU_synth_2"/>
    <property type="match status" value="1"/>
</dbReference>
<dbReference type="Gene3D" id="3.30.70.1560">
    <property type="entry name" value="Alpha-L RNA-binding motif"/>
    <property type="match status" value="1"/>
</dbReference>
<dbReference type="InterPro" id="IPR018496">
    <property type="entry name" value="PsdUridine_synth_RsuA/RluB_CS"/>
</dbReference>
<evidence type="ECO:0000256" key="4">
    <source>
        <dbReference type="ARBA" id="ARBA00023235"/>
    </source>
</evidence>
<dbReference type="Pfam" id="PF01479">
    <property type="entry name" value="S4"/>
    <property type="match status" value="1"/>
</dbReference>
<evidence type="ECO:0000256" key="2">
    <source>
        <dbReference type="ARBA" id="ARBA00008348"/>
    </source>
</evidence>
<dbReference type="InterPro" id="IPR002942">
    <property type="entry name" value="S4_RNA-bd"/>
</dbReference>
<sequence length="629" mass="71317">MDDKPKRPRRDERSSERSSPKGDRSSAPRSRARAFDKPEGDGFEGERIAKRLARVGVASRREAEGLIADGRIRVNGEVLTSPARNVMPDDRIELDGKPLAAPERTRLFLFHKPAGVVTTNRDPEGRKTVFDVLPEGLPRLMTVGRLDINTEGLLLLTNDGGLSRVLELPQTGWLRRYRVRVHGEVDEAKLASLKDGIAVDGVFYGAIEAELERTQGTNAWISVGLREGKNREVKNVMGALGLEVNRLIRVSFGPFQLAELEEGHVLEIKGRTLRDQLGDRLIEESGADFESDIQKPFSNRPTQRENTPQEPREARARVEEGEGGLIKRRRMREDSRDNALGRLSTRPERRFDKTERPDRPRGERSERPRFERREDNPGRPEEKARTANVWMAPGARPQGADKQKAERGLREDRPRREGGGERFQRRDTRGERSEGGEDRPRRSYAPREGGEDRAFRKPRAEGERAERPFRKSGDGRPSRERSDGDRPFRREDGDRPRKRFEGGDRPRLDKPRGERPSREEGEKRSFRPRSEGGEQRAERPFRERREGERSERPFREKREGDRPFGNKPRGERSFGARSNSDRPRGDRPQGDRPAGNKFGGKGGKPGGFKPGGGRPSGGGFKGKPRGPRT</sequence>
<dbReference type="SUPFAM" id="SSF55174">
    <property type="entry name" value="Alpha-L RNA-binding motif"/>
    <property type="match status" value="1"/>
</dbReference>
<dbReference type="Gene3D" id="3.30.70.580">
    <property type="entry name" value="Pseudouridine synthase I, catalytic domain, N-terminal subdomain"/>
    <property type="match status" value="1"/>
</dbReference>
<feature type="compositionally biased region" description="Basic and acidic residues" evidence="7">
    <location>
        <begin position="448"/>
        <end position="590"/>
    </location>
</feature>
<evidence type="ECO:0000256" key="7">
    <source>
        <dbReference type="SAM" id="MobiDB-lite"/>
    </source>
</evidence>
<protein>
    <recommendedName>
        <fullName evidence="6">Pseudouridine synthase</fullName>
        <ecNumber evidence="6">5.4.99.-</ecNumber>
    </recommendedName>
</protein>
<organism evidence="9 10">
    <name type="scientific">Mesorhizobium liriopis</name>
    <dbReference type="NCBI Taxonomy" id="2953882"/>
    <lineage>
        <taxon>Bacteria</taxon>
        <taxon>Pseudomonadati</taxon>
        <taxon>Pseudomonadota</taxon>
        <taxon>Alphaproteobacteria</taxon>
        <taxon>Hyphomicrobiales</taxon>
        <taxon>Phyllobacteriaceae</taxon>
        <taxon>Mesorhizobium</taxon>
    </lineage>
</organism>
<dbReference type="EC" id="5.4.99.-" evidence="6"/>
<dbReference type="EMBL" id="JAMXQS010000001">
    <property type="protein sequence ID" value="MCO6048457.1"/>
    <property type="molecule type" value="Genomic_DNA"/>
</dbReference>
<evidence type="ECO:0000313" key="10">
    <source>
        <dbReference type="Proteomes" id="UP001205906"/>
    </source>
</evidence>
<feature type="region of interest" description="Disordered" evidence="7">
    <location>
        <begin position="285"/>
        <end position="629"/>
    </location>
</feature>
<comment type="similarity">
    <text evidence="2 6">Belongs to the pseudouridine synthase RsuA family.</text>
</comment>
<feature type="compositionally biased region" description="Basic and acidic residues" evidence="7">
    <location>
        <begin position="1"/>
        <end position="26"/>
    </location>
</feature>
<dbReference type="InterPro" id="IPR042092">
    <property type="entry name" value="PsdUridine_s_RsuA/RluB/E/F_cat"/>
</dbReference>
<feature type="region of interest" description="Disordered" evidence="7">
    <location>
        <begin position="1"/>
        <end position="42"/>
    </location>
</feature>
<evidence type="ECO:0000259" key="8">
    <source>
        <dbReference type="SMART" id="SM00363"/>
    </source>
</evidence>
<evidence type="ECO:0000313" key="9">
    <source>
        <dbReference type="EMBL" id="MCO6048457.1"/>
    </source>
</evidence>
<name>A0ABT1C118_9HYPH</name>
<dbReference type="CDD" id="cd00165">
    <property type="entry name" value="S4"/>
    <property type="match status" value="1"/>
</dbReference>
<keyword evidence="10" id="KW-1185">Reference proteome</keyword>
<dbReference type="Proteomes" id="UP001205906">
    <property type="component" value="Unassembled WGS sequence"/>
</dbReference>
<dbReference type="PROSITE" id="PS50889">
    <property type="entry name" value="S4"/>
    <property type="match status" value="1"/>
</dbReference>
<feature type="domain" description="RNA-binding S4" evidence="8">
    <location>
        <begin position="46"/>
        <end position="105"/>
    </location>
</feature>
<feature type="compositionally biased region" description="Gly residues" evidence="7">
    <location>
        <begin position="597"/>
        <end position="621"/>
    </location>
</feature>
<dbReference type="InterPro" id="IPR036986">
    <property type="entry name" value="S4_RNA-bd_sf"/>
</dbReference>
<dbReference type="NCBIfam" id="TIGR00093">
    <property type="entry name" value="pseudouridine synthase"/>
    <property type="match status" value="1"/>
</dbReference>
<dbReference type="InterPro" id="IPR020103">
    <property type="entry name" value="PsdUridine_synth_cat_dom_sf"/>
</dbReference>
<feature type="compositionally biased region" description="Basic and acidic residues" evidence="7">
    <location>
        <begin position="33"/>
        <end position="42"/>
    </location>
</feature>
<dbReference type="InterPro" id="IPR006145">
    <property type="entry name" value="PsdUridine_synth_RsuA/RluA"/>
</dbReference>
<evidence type="ECO:0000256" key="1">
    <source>
        <dbReference type="ARBA" id="ARBA00000073"/>
    </source>
</evidence>
<dbReference type="PANTHER" id="PTHR47683:SF3">
    <property type="entry name" value="RIBOSOMAL LARGE SUBUNIT PSEUDOURIDINE SYNTHASE B"/>
    <property type="match status" value="1"/>
</dbReference>
<dbReference type="SUPFAM" id="SSF55120">
    <property type="entry name" value="Pseudouridine synthase"/>
    <property type="match status" value="1"/>
</dbReference>